<reference evidence="2" key="1">
    <citation type="submission" date="2022-02" db="EMBL/GenBank/DDBJ databases">
        <authorList>
            <person name="Giguere J D."/>
        </authorList>
    </citation>
    <scope>NUCLEOTIDE SEQUENCE</scope>
    <source>
        <strain evidence="2">CCAP 1055/1</strain>
    </source>
</reference>
<dbReference type="EMBL" id="OU594942">
    <property type="protein sequence ID" value="CAG9276613.1"/>
    <property type="molecule type" value="Genomic_DNA"/>
</dbReference>
<keyword evidence="1" id="KW-0812">Transmembrane</keyword>
<evidence type="ECO:0000313" key="2">
    <source>
        <dbReference type="EMBL" id="CAG9276613.1"/>
    </source>
</evidence>
<proteinExistence type="predicted"/>
<gene>
    <name evidence="2" type="ORF">PTTT1_LOCUS1261</name>
</gene>
<sequence>MAEHSNGDENSVPTDPNDPRVVRQKAEMLVDEDPLLISQSLTYVTDDGSTLHSFESAPFSYGTIIVRPGSALQLVATANMAFLTTLLPTAACTLITVGFKVQFIIVESILVLLMIAAVPVGAHGTVVGVAIGNLVILAWFWYNLVRSVDVTAEGTLRFWIGNIEVDVPFDKVVSIRRVASSMPCSVFVASQPYRGFLSTPTDGVAIVTTVPSTPFWLWPRSAGKPERTCCFGAFSCPRLTVVFSPSTGGSNFIRTVETEMQNFSAGRFPASRNSSNAVPHAMQPDYLDV</sequence>
<feature type="transmembrane region" description="Helical" evidence="1">
    <location>
        <begin position="109"/>
        <end position="142"/>
    </location>
</feature>
<dbReference type="AlphaFoldDB" id="A0A8J9X2D3"/>
<name>A0A8J9X2D3_PHATR</name>
<protein>
    <recommendedName>
        <fullName evidence="3">Transmembrane protein</fullName>
    </recommendedName>
</protein>
<evidence type="ECO:0000256" key="1">
    <source>
        <dbReference type="SAM" id="Phobius"/>
    </source>
</evidence>
<dbReference type="Proteomes" id="UP000836788">
    <property type="component" value="Chromosome 1"/>
</dbReference>
<accession>A0A8J9X2D3</accession>
<organism evidence="2">
    <name type="scientific">Phaeodactylum tricornutum</name>
    <name type="common">Diatom</name>
    <dbReference type="NCBI Taxonomy" id="2850"/>
    <lineage>
        <taxon>Eukaryota</taxon>
        <taxon>Sar</taxon>
        <taxon>Stramenopiles</taxon>
        <taxon>Ochrophyta</taxon>
        <taxon>Bacillariophyta</taxon>
        <taxon>Bacillariophyceae</taxon>
        <taxon>Bacillariophycidae</taxon>
        <taxon>Naviculales</taxon>
        <taxon>Phaeodactylaceae</taxon>
        <taxon>Phaeodactylum</taxon>
    </lineage>
</organism>
<keyword evidence="1" id="KW-0472">Membrane</keyword>
<evidence type="ECO:0008006" key="3">
    <source>
        <dbReference type="Google" id="ProtNLM"/>
    </source>
</evidence>
<feature type="transmembrane region" description="Helical" evidence="1">
    <location>
        <begin position="76"/>
        <end position="97"/>
    </location>
</feature>
<keyword evidence="1" id="KW-1133">Transmembrane helix</keyword>